<dbReference type="RefSeq" id="WP_007000260.1">
    <property type="nucleotide sequence ID" value="NZ_JH992955.1"/>
</dbReference>
<dbReference type="InterPro" id="IPR036721">
    <property type="entry name" value="RCK_C_sf"/>
</dbReference>
<organism evidence="10 11">
    <name type="scientific">Actinobaculum massiliense ACS-171-V-Col2</name>
    <dbReference type="NCBI Taxonomy" id="883066"/>
    <lineage>
        <taxon>Bacteria</taxon>
        <taxon>Bacillati</taxon>
        <taxon>Actinomycetota</taxon>
        <taxon>Actinomycetes</taxon>
        <taxon>Actinomycetales</taxon>
        <taxon>Actinomycetaceae</taxon>
        <taxon>Actinobaculum</taxon>
    </lineage>
</organism>
<proteinExistence type="predicted"/>
<dbReference type="InterPro" id="IPR006036">
    <property type="entry name" value="K_uptake_TrkA"/>
</dbReference>
<dbReference type="eggNOG" id="COG0569">
    <property type="taxonomic scope" value="Bacteria"/>
</dbReference>
<evidence type="ECO:0000256" key="3">
    <source>
        <dbReference type="ARBA" id="ARBA00022538"/>
    </source>
</evidence>
<feature type="region of interest" description="Disordered" evidence="7">
    <location>
        <begin position="217"/>
        <end position="250"/>
    </location>
</feature>
<keyword evidence="5" id="KW-0520">NAD</keyword>
<dbReference type="GO" id="GO:0005886">
    <property type="term" value="C:plasma membrane"/>
    <property type="evidence" value="ECO:0007669"/>
    <property type="project" value="InterPro"/>
</dbReference>
<dbReference type="HOGENOM" id="CLU_046525_2_0_11"/>
<dbReference type="Pfam" id="PF02254">
    <property type="entry name" value="TrkA_N"/>
    <property type="match status" value="1"/>
</dbReference>
<accession>K9EFF2</accession>
<dbReference type="SUPFAM" id="SSF116726">
    <property type="entry name" value="TrkA C-terminal domain-like"/>
    <property type="match status" value="1"/>
</dbReference>
<dbReference type="Gene3D" id="3.40.50.720">
    <property type="entry name" value="NAD(P)-binding Rossmann-like Domain"/>
    <property type="match status" value="1"/>
</dbReference>
<dbReference type="GO" id="GO:0015079">
    <property type="term" value="F:potassium ion transmembrane transporter activity"/>
    <property type="evidence" value="ECO:0007669"/>
    <property type="project" value="InterPro"/>
</dbReference>
<dbReference type="EMBL" id="AGWL01000001">
    <property type="protein sequence ID" value="EKU95954.1"/>
    <property type="molecule type" value="Genomic_DNA"/>
</dbReference>
<protein>
    <recommendedName>
        <fullName evidence="1">Trk system potassium uptake protein TrkA</fullName>
    </recommendedName>
</protein>
<evidence type="ECO:0000256" key="2">
    <source>
        <dbReference type="ARBA" id="ARBA00022448"/>
    </source>
</evidence>
<dbReference type="PANTHER" id="PTHR43833:SF5">
    <property type="entry name" value="TRK SYSTEM POTASSIUM UPTAKE PROTEIN TRKA"/>
    <property type="match status" value="1"/>
</dbReference>
<feature type="domain" description="RCK C-terminal" evidence="9">
    <location>
        <begin position="137"/>
        <end position="220"/>
    </location>
</feature>
<name>K9EFF2_9ACTO</name>
<gene>
    <name evidence="10" type="ORF">HMPREF9233_00042</name>
</gene>
<dbReference type="InterPro" id="IPR036291">
    <property type="entry name" value="NAD(P)-bd_dom_sf"/>
</dbReference>
<dbReference type="Proteomes" id="UP000009888">
    <property type="component" value="Unassembled WGS sequence"/>
</dbReference>
<sequence>MKILIVGAGAVGLSVAKELSASGNDVSIIDKKPSAMRVSAVPEAAWHLADAGEPPALREAGAADADIVVAATGDDKVNLVVSLLAKTEFGVDRVIARVNNPRNEWLFNDTWGVDVTVSTPRIMASLVEDAVADGALTQILRFHRSGASVWQVTVSPGAPVEGQTVGSVIFQAGIIVNAIVRDGVPMQAEPDLVFAADDQVLLLASAETGDISALQQYFTPPAAAPEGENAPGATAPDGSDAPEAQAGDSL</sequence>
<dbReference type="PATRIC" id="fig|883066.3.peg.44"/>
<keyword evidence="2" id="KW-0813">Transport</keyword>
<evidence type="ECO:0000259" key="8">
    <source>
        <dbReference type="PROSITE" id="PS51201"/>
    </source>
</evidence>
<evidence type="ECO:0000256" key="5">
    <source>
        <dbReference type="ARBA" id="ARBA00023027"/>
    </source>
</evidence>
<dbReference type="InterPro" id="IPR006037">
    <property type="entry name" value="RCK_C"/>
</dbReference>
<dbReference type="PANTHER" id="PTHR43833">
    <property type="entry name" value="POTASSIUM CHANNEL PROTEIN 2-RELATED-RELATED"/>
    <property type="match status" value="1"/>
</dbReference>
<evidence type="ECO:0000313" key="11">
    <source>
        <dbReference type="Proteomes" id="UP000009888"/>
    </source>
</evidence>
<dbReference type="STRING" id="202789.GCA_001457435_00111"/>
<evidence type="ECO:0000256" key="6">
    <source>
        <dbReference type="ARBA" id="ARBA00023065"/>
    </source>
</evidence>
<dbReference type="AlphaFoldDB" id="K9EFF2"/>
<reference evidence="10 11" key="1">
    <citation type="submission" date="2012-09" db="EMBL/GenBank/DDBJ databases">
        <title>The Genome Sequence of Actinobaculum massiliae ACS-171-V-COL2.</title>
        <authorList>
            <consortium name="The Broad Institute Genome Sequencing Platform"/>
            <person name="Earl A."/>
            <person name="Ward D."/>
            <person name="Feldgarden M."/>
            <person name="Gevers D."/>
            <person name="Saerens B."/>
            <person name="Vaneechoutte M."/>
            <person name="Walker B."/>
            <person name="Young S.K."/>
            <person name="Zeng Q."/>
            <person name="Gargeya S."/>
            <person name="Fitzgerald M."/>
            <person name="Haas B."/>
            <person name="Abouelleil A."/>
            <person name="Alvarado L."/>
            <person name="Arachchi H.M."/>
            <person name="Berlin A."/>
            <person name="Chapman S.B."/>
            <person name="Goldberg J."/>
            <person name="Griggs A."/>
            <person name="Gujja S."/>
            <person name="Hansen M."/>
            <person name="Howarth C."/>
            <person name="Imamovic A."/>
            <person name="Larimer J."/>
            <person name="McCowen C."/>
            <person name="Montmayeur A."/>
            <person name="Murphy C."/>
            <person name="Neiman D."/>
            <person name="Pearson M."/>
            <person name="Priest M."/>
            <person name="Roberts A."/>
            <person name="Saif S."/>
            <person name="Shea T."/>
            <person name="Sisk P."/>
            <person name="Sykes S."/>
            <person name="Wortman J."/>
            <person name="Nusbaum C."/>
            <person name="Birren B."/>
        </authorList>
    </citation>
    <scope>NUCLEOTIDE SEQUENCE [LARGE SCALE GENOMIC DNA]</scope>
    <source>
        <strain evidence="11">ACS-171-V-Col2</strain>
    </source>
</reference>
<dbReference type="PRINTS" id="PR00335">
    <property type="entry name" value="KUPTAKETRKA"/>
</dbReference>
<evidence type="ECO:0000256" key="1">
    <source>
        <dbReference type="ARBA" id="ARBA00017378"/>
    </source>
</evidence>
<evidence type="ECO:0000256" key="4">
    <source>
        <dbReference type="ARBA" id="ARBA00022958"/>
    </source>
</evidence>
<dbReference type="Gene3D" id="3.30.70.1450">
    <property type="entry name" value="Regulator of K+ conductance, C-terminal domain"/>
    <property type="match status" value="1"/>
</dbReference>
<evidence type="ECO:0000259" key="9">
    <source>
        <dbReference type="PROSITE" id="PS51202"/>
    </source>
</evidence>
<keyword evidence="4" id="KW-0630">Potassium</keyword>
<dbReference type="PROSITE" id="PS51201">
    <property type="entry name" value="RCK_N"/>
    <property type="match status" value="1"/>
</dbReference>
<dbReference type="PROSITE" id="PS51202">
    <property type="entry name" value="RCK_C"/>
    <property type="match status" value="1"/>
</dbReference>
<feature type="domain" description="RCK N-terminal" evidence="8">
    <location>
        <begin position="1"/>
        <end position="117"/>
    </location>
</feature>
<evidence type="ECO:0000313" key="10">
    <source>
        <dbReference type="EMBL" id="EKU95954.1"/>
    </source>
</evidence>
<feature type="compositionally biased region" description="Low complexity" evidence="7">
    <location>
        <begin position="219"/>
        <end position="236"/>
    </location>
</feature>
<dbReference type="Pfam" id="PF02080">
    <property type="entry name" value="TrkA_C"/>
    <property type="match status" value="1"/>
</dbReference>
<evidence type="ECO:0000256" key="7">
    <source>
        <dbReference type="SAM" id="MobiDB-lite"/>
    </source>
</evidence>
<comment type="caution">
    <text evidence="10">The sequence shown here is derived from an EMBL/GenBank/DDBJ whole genome shotgun (WGS) entry which is preliminary data.</text>
</comment>
<dbReference type="SUPFAM" id="SSF51735">
    <property type="entry name" value="NAD(P)-binding Rossmann-fold domains"/>
    <property type="match status" value="1"/>
</dbReference>
<keyword evidence="3" id="KW-0633">Potassium transport</keyword>
<keyword evidence="6" id="KW-0406">Ion transport</keyword>
<keyword evidence="11" id="KW-1185">Reference proteome</keyword>
<dbReference type="InterPro" id="IPR050721">
    <property type="entry name" value="Trk_Ktr_HKT_K-transport"/>
</dbReference>
<dbReference type="InterPro" id="IPR003148">
    <property type="entry name" value="RCK_N"/>
</dbReference>